<sequence length="244" mass="29062">MLTFAIILFPRRCYMERNLILIDSIPTVVWGKESEKIYIYVHGKNGNKEEALFFANIAERKGYQTISFDLPSHGERKNKDIECNIWNGIHDLECIWKYVQRNWDKIYLYACSIGAYFSLHAYKSRNIEKCLFLSPILDMDYLIHNMFSWFDVSENELKERQKIETPIETLSWKYYQYVKENPVQHWGIPTAIMYGSKDILQSIEIVRHFSMKFNCQLYISKESEHSFMSDSDRKIVTDWIEGSI</sequence>
<reference evidence="1 2" key="1">
    <citation type="journal article" date="2008" name="Proc. Natl. Acad. Sci. U.S.A.">
        <title>The genome sequence of Bifidobacterium longum subsp. infantis reveals adaptations for milk utilization within the infant microbiome.</title>
        <authorList>
            <person name="Sela D.A."/>
            <person name="Chapman J."/>
            <person name="Adeuya A."/>
            <person name="Kim J.H."/>
            <person name="Chen F."/>
            <person name="Whitehead T.R."/>
            <person name="Lapidus A."/>
            <person name="Rokhsar D.S."/>
            <person name="Lebrilla C.B."/>
            <person name="German J.B."/>
            <person name="Price N.P."/>
            <person name="Richardson P.M."/>
            <person name="Mills D.A."/>
        </authorList>
    </citation>
    <scope>NUCLEOTIDE SEQUENCE [LARGE SCALE GENOMIC DNA]</scope>
    <source>
        <strain evidence="2">ATCC 15697 / DSM 20088 / JCM 1222 / NCTC 11817 / S12 [JGI]</strain>
    </source>
</reference>
<dbReference type="GO" id="GO:0016787">
    <property type="term" value="F:hydrolase activity"/>
    <property type="evidence" value="ECO:0007669"/>
    <property type="project" value="UniProtKB-KW"/>
</dbReference>
<accession>B7GTX0</accession>
<dbReference type="SMR" id="B7GTX0"/>
<dbReference type="SUPFAM" id="SSF53474">
    <property type="entry name" value="alpha/beta-Hydrolases"/>
    <property type="match status" value="1"/>
</dbReference>
<dbReference type="AlphaFoldDB" id="B7GTX0"/>
<evidence type="ECO:0000313" key="1">
    <source>
        <dbReference type="EMBL" id="ACJ51411.1"/>
    </source>
</evidence>
<dbReference type="KEGG" id="bln:Blon_0285"/>
<dbReference type="Gene3D" id="3.40.50.1820">
    <property type="entry name" value="alpha/beta hydrolase"/>
    <property type="match status" value="1"/>
</dbReference>
<dbReference type="Proteomes" id="UP000001360">
    <property type="component" value="Chromosome"/>
</dbReference>
<proteinExistence type="predicted"/>
<dbReference type="InterPro" id="IPR029058">
    <property type="entry name" value="AB_hydrolase_fold"/>
</dbReference>
<keyword evidence="1" id="KW-0378">Hydrolase</keyword>
<organism evidence="1 2">
    <name type="scientific">Bifidobacterium longum subsp. infantis (strain ATCC 15697 / DSM 20088 / JCM 1222 / NCTC 11817 / S12)</name>
    <dbReference type="NCBI Taxonomy" id="391904"/>
    <lineage>
        <taxon>Bacteria</taxon>
        <taxon>Bacillati</taxon>
        <taxon>Actinomycetota</taxon>
        <taxon>Actinomycetes</taxon>
        <taxon>Bifidobacteriales</taxon>
        <taxon>Bifidobacteriaceae</taxon>
        <taxon>Bifidobacterium</taxon>
    </lineage>
</organism>
<protein>
    <submittedName>
        <fullName evidence="1">Alpha/beta superfamily hydrolase</fullName>
    </submittedName>
</protein>
<name>B7GTX0_BIFLS</name>
<gene>
    <name evidence="1" type="ordered locus">Blon_0285</name>
</gene>
<dbReference type="EMBL" id="CP001095">
    <property type="protein sequence ID" value="ACJ51411.1"/>
    <property type="molecule type" value="Genomic_DNA"/>
</dbReference>
<evidence type="ECO:0000313" key="2">
    <source>
        <dbReference type="Proteomes" id="UP000001360"/>
    </source>
</evidence>